<keyword evidence="2" id="KW-0812">Transmembrane</keyword>
<feature type="transmembrane region" description="Helical" evidence="2">
    <location>
        <begin position="24"/>
        <end position="52"/>
    </location>
</feature>
<dbReference type="Proteomes" id="UP000245683">
    <property type="component" value="Unassembled WGS sequence"/>
</dbReference>
<feature type="region of interest" description="Disordered" evidence="1">
    <location>
        <begin position="141"/>
        <end position="181"/>
    </location>
</feature>
<comment type="caution">
    <text evidence="3">The sequence shown here is derived from an EMBL/GenBank/DDBJ whole genome shotgun (WGS) entry which is preliminary data.</text>
</comment>
<dbReference type="AlphaFoldDB" id="A0A317K9I3"/>
<accession>A0A317K9I3</accession>
<keyword evidence="4" id="KW-1185">Reference proteome</keyword>
<feature type="transmembrane region" description="Helical" evidence="2">
    <location>
        <begin position="59"/>
        <end position="80"/>
    </location>
</feature>
<keyword evidence="2" id="KW-0472">Membrane</keyword>
<dbReference type="EMBL" id="QGSV01000132">
    <property type="protein sequence ID" value="PWU49588.1"/>
    <property type="molecule type" value="Genomic_DNA"/>
</dbReference>
<name>A0A317K9I3_9ACTN</name>
<keyword evidence="2" id="KW-1133">Transmembrane helix</keyword>
<protein>
    <submittedName>
        <fullName evidence="3">Uncharacterized protein</fullName>
    </submittedName>
</protein>
<feature type="transmembrane region" description="Helical" evidence="2">
    <location>
        <begin position="92"/>
        <end position="113"/>
    </location>
</feature>
<reference evidence="4" key="1">
    <citation type="submission" date="2018-05" db="EMBL/GenBank/DDBJ databases">
        <title>Micromonospora globispora sp. nov. and Micromonospora rugosa sp. nov., isolated from marine sediment.</title>
        <authorList>
            <person name="Carro L."/>
            <person name="Aysel V."/>
            <person name="Cetin D."/>
            <person name="Igual J.M."/>
            <person name="Klenk H.-P."/>
            <person name="Trujillo M.E."/>
            <person name="Sahin N."/>
        </authorList>
    </citation>
    <scope>NUCLEOTIDE SEQUENCE [LARGE SCALE GENOMIC DNA]</scope>
    <source>
        <strain evidence="4">S2904</strain>
    </source>
</reference>
<sequence>MVVAFLAGARVSVTARDAVAAFLVAAFVAGAFFAGALVAGALVVGAFFAAAVRPVGVRVGVAVAAVSFFRAVRAVVAVGLPPGVFAALAPVARFVAAATFFAATFCCIGAFFAPTAFRALPFVASPMSLPSATRRRAGDLQVPAGGAGVFPPPRQPNSIGDERGGRAPSGARPPGGAGQVS</sequence>
<proteinExistence type="predicted"/>
<evidence type="ECO:0000313" key="4">
    <source>
        <dbReference type="Proteomes" id="UP000245683"/>
    </source>
</evidence>
<evidence type="ECO:0000256" key="2">
    <source>
        <dbReference type="SAM" id="Phobius"/>
    </source>
</evidence>
<organism evidence="3 4">
    <name type="scientific">Micromonospora globispora</name>
    <dbReference type="NCBI Taxonomy" id="1450148"/>
    <lineage>
        <taxon>Bacteria</taxon>
        <taxon>Bacillati</taxon>
        <taxon>Actinomycetota</taxon>
        <taxon>Actinomycetes</taxon>
        <taxon>Micromonosporales</taxon>
        <taxon>Micromonosporaceae</taxon>
        <taxon>Micromonospora</taxon>
    </lineage>
</organism>
<evidence type="ECO:0000313" key="3">
    <source>
        <dbReference type="EMBL" id="PWU49588.1"/>
    </source>
</evidence>
<evidence type="ECO:0000256" key="1">
    <source>
        <dbReference type="SAM" id="MobiDB-lite"/>
    </source>
</evidence>
<gene>
    <name evidence="3" type="ORF">DLJ46_09110</name>
</gene>